<evidence type="ECO:0000313" key="3">
    <source>
        <dbReference type="RefSeq" id="XP_009771338.1"/>
    </source>
</evidence>
<sequence length="207" mass="23178">MRATEIEGVELAAYRMKGVAYSWFELWEDSREEGSSPARWNEFADAFIDHFLHVETSATHAAEFENLKQGCTSLFKGLNTLTINEVSTAALNSDMNYGKMVAFAQATKNHKLKNIMERERCTTIRAQLASVESFQARSGQQGIPSAGSVRREVPAAADVPVPQVRGQSGERFQQQQRSPCPRCEKMHSGTYYLELPICYGYGMMGHI</sequence>
<reference evidence="3" key="2">
    <citation type="submission" date="2025-08" db="UniProtKB">
        <authorList>
            <consortium name="RefSeq"/>
        </authorList>
    </citation>
    <scope>IDENTIFICATION</scope>
    <source>
        <tissue evidence="3">Leaf</tissue>
    </source>
</reference>
<feature type="domain" description="Retrotransposon gag" evidence="1">
    <location>
        <begin position="11"/>
        <end position="73"/>
    </location>
</feature>
<dbReference type="Pfam" id="PF03732">
    <property type="entry name" value="Retrotrans_gag"/>
    <property type="match status" value="1"/>
</dbReference>
<accession>A0A1U7VY94</accession>
<dbReference type="Proteomes" id="UP000189701">
    <property type="component" value="Unplaced"/>
</dbReference>
<dbReference type="AlphaFoldDB" id="A0A1U7VY94"/>
<protein>
    <submittedName>
        <fullName evidence="3">Uncharacterized protein LOC104221893</fullName>
    </submittedName>
</protein>
<evidence type="ECO:0000259" key="1">
    <source>
        <dbReference type="Pfam" id="PF03732"/>
    </source>
</evidence>
<name>A0A1U7VY94_NICSY</name>
<reference evidence="2" key="1">
    <citation type="journal article" date="2013" name="Genome Biol.">
        <title>Reference genomes and transcriptomes of Nicotiana sylvestris and Nicotiana tomentosiformis.</title>
        <authorList>
            <person name="Sierro N."/>
            <person name="Battey J.N."/>
            <person name="Ouadi S."/>
            <person name="Bovet L."/>
            <person name="Goepfert S."/>
            <person name="Bakaher N."/>
            <person name="Peitsch M.C."/>
            <person name="Ivanov N.V."/>
        </authorList>
    </citation>
    <scope>NUCLEOTIDE SEQUENCE [LARGE SCALE GENOMIC DNA]</scope>
</reference>
<evidence type="ECO:0000313" key="2">
    <source>
        <dbReference type="Proteomes" id="UP000189701"/>
    </source>
</evidence>
<proteinExistence type="predicted"/>
<dbReference type="InterPro" id="IPR005162">
    <property type="entry name" value="Retrotrans_gag_dom"/>
</dbReference>
<keyword evidence="2" id="KW-1185">Reference proteome</keyword>
<gene>
    <name evidence="3" type="primary">LOC104221893</name>
</gene>
<organism evidence="2 3">
    <name type="scientific">Nicotiana sylvestris</name>
    <name type="common">Wood tobacco</name>
    <name type="synonym">South American tobacco</name>
    <dbReference type="NCBI Taxonomy" id="4096"/>
    <lineage>
        <taxon>Eukaryota</taxon>
        <taxon>Viridiplantae</taxon>
        <taxon>Streptophyta</taxon>
        <taxon>Embryophyta</taxon>
        <taxon>Tracheophyta</taxon>
        <taxon>Spermatophyta</taxon>
        <taxon>Magnoliopsida</taxon>
        <taxon>eudicotyledons</taxon>
        <taxon>Gunneridae</taxon>
        <taxon>Pentapetalae</taxon>
        <taxon>asterids</taxon>
        <taxon>lamiids</taxon>
        <taxon>Solanales</taxon>
        <taxon>Solanaceae</taxon>
        <taxon>Nicotianoideae</taxon>
        <taxon>Nicotianeae</taxon>
        <taxon>Nicotiana</taxon>
    </lineage>
</organism>
<dbReference type="RefSeq" id="XP_009771338.1">
    <property type="nucleotide sequence ID" value="XM_009773036.1"/>
</dbReference>